<dbReference type="AlphaFoldDB" id="A0A915J1M8"/>
<evidence type="ECO:0000313" key="2">
    <source>
        <dbReference type="Proteomes" id="UP000887565"/>
    </source>
</evidence>
<evidence type="ECO:0000256" key="1">
    <source>
        <dbReference type="SAM" id="Phobius"/>
    </source>
</evidence>
<dbReference type="WBParaSite" id="nRc.2.0.1.t19803-RA">
    <property type="protein sequence ID" value="nRc.2.0.1.t19803-RA"/>
    <property type="gene ID" value="nRc.2.0.1.g19803"/>
</dbReference>
<keyword evidence="2" id="KW-1185">Reference proteome</keyword>
<keyword evidence="1" id="KW-0812">Transmembrane</keyword>
<keyword evidence="1" id="KW-0472">Membrane</keyword>
<dbReference type="Proteomes" id="UP000887565">
    <property type="component" value="Unplaced"/>
</dbReference>
<accession>A0A915J1M8</accession>
<proteinExistence type="predicted"/>
<reference evidence="3" key="1">
    <citation type="submission" date="2022-11" db="UniProtKB">
        <authorList>
            <consortium name="WormBaseParasite"/>
        </authorList>
    </citation>
    <scope>IDENTIFICATION</scope>
</reference>
<feature type="transmembrane region" description="Helical" evidence="1">
    <location>
        <begin position="76"/>
        <end position="93"/>
    </location>
</feature>
<keyword evidence="1" id="KW-1133">Transmembrane helix</keyword>
<sequence>MKHITRPNCQFNLPIVKTKRDVDKKNYDDIFDVDVTSKILEVLEYPIEFYANRSLMVDSQSDNQASCVLRIEIQTIAALSSCLICINIMALALA</sequence>
<organism evidence="2 3">
    <name type="scientific">Romanomermis culicivorax</name>
    <name type="common">Nematode worm</name>
    <dbReference type="NCBI Taxonomy" id="13658"/>
    <lineage>
        <taxon>Eukaryota</taxon>
        <taxon>Metazoa</taxon>
        <taxon>Ecdysozoa</taxon>
        <taxon>Nematoda</taxon>
        <taxon>Enoplea</taxon>
        <taxon>Dorylaimia</taxon>
        <taxon>Mermithida</taxon>
        <taxon>Mermithoidea</taxon>
        <taxon>Mermithidae</taxon>
        <taxon>Romanomermis</taxon>
    </lineage>
</organism>
<protein>
    <submittedName>
        <fullName evidence="3">Uncharacterized protein</fullName>
    </submittedName>
</protein>
<evidence type="ECO:0000313" key="3">
    <source>
        <dbReference type="WBParaSite" id="nRc.2.0.1.t19803-RA"/>
    </source>
</evidence>
<name>A0A915J1M8_ROMCU</name>